<evidence type="ECO:0000256" key="7">
    <source>
        <dbReference type="ARBA" id="ARBA00023157"/>
    </source>
</evidence>
<dbReference type="InterPro" id="IPR008922">
    <property type="entry name" value="Di-copper_centre_dom_sf"/>
</dbReference>
<dbReference type="PIRSF" id="PIRSF000290">
    <property type="entry name" value="PPO_plant"/>
    <property type="match status" value="1"/>
</dbReference>
<dbReference type="Pfam" id="PF12143">
    <property type="entry name" value="PPO1_KFDV"/>
    <property type="match status" value="1"/>
</dbReference>
<proteinExistence type="inferred from homology"/>
<dbReference type="InterPro" id="IPR022740">
    <property type="entry name" value="Polyphenol_oxidase_C"/>
</dbReference>
<dbReference type="EMBL" id="JASCZI010000512">
    <property type="protein sequence ID" value="MED6112192.1"/>
    <property type="molecule type" value="Genomic_DNA"/>
</dbReference>
<organism evidence="9 10">
    <name type="scientific">Stylosanthes scabra</name>
    <dbReference type="NCBI Taxonomy" id="79078"/>
    <lineage>
        <taxon>Eukaryota</taxon>
        <taxon>Viridiplantae</taxon>
        <taxon>Streptophyta</taxon>
        <taxon>Embryophyta</taxon>
        <taxon>Tracheophyta</taxon>
        <taxon>Spermatophyta</taxon>
        <taxon>Magnoliopsida</taxon>
        <taxon>eudicotyledons</taxon>
        <taxon>Gunneridae</taxon>
        <taxon>Pentapetalae</taxon>
        <taxon>rosids</taxon>
        <taxon>fabids</taxon>
        <taxon>Fabales</taxon>
        <taxon>Fabaceae</taxon>
        <taxon>Papilionoideae</taxon>
        <taxon>50 kb inversion clade</taxon>
        <taxon>dalbergioids sensu lato</taxon>
        <taxon>Dalbergieae</taxon>
        <taxon>Pterocarpus clade</taxon>
        <taxon>Stylosanthes</taxon>
    </lineage>
</organism>
<accession>A0ABU6QK46</accession>
<evidence type="ECO:0000256" key="2">
    <source>
        <dbReference type="ARBA" id="ARBA00009928"/>
    </source>
</evidence>
<evidence type="ECO:0000313" key="9">
    <source>
        <dbReference type="EMBL" id="MED6112192.1"/>
    </source>
</evidence>
<evidence type="ECO:0000313" key="10">
    <source>
        <dbReference type="Proteomes" id="UP001341840"/>
    </source>
</evidence>
<feature type="domain" description="Tyrosinase copper-binding" evidence="8">
    <location>
        <begin position="330"/>
        <end position="341"/>
    </location>
</feature>
<comment type="cofactor">
    <cofactor evidence="1">
        <name>Cu(2+)</name>
        <dbReference type="ChEBI" id="CHEBI:29036"/>
    </cofactor>
</comment>
<keyword evidence="6" id="KW-0186">Copper</keyword>
<dbReference type="InterPro" id="IPR016213">
    <property type="entry name" value="Polyphenol_oxidase"/>
</dbReference>
<gene>
    <name evidence="9" type="ORF">PIB30_059473</name>
</gene>
<dbReference type="PRINTS" id="PR00092">
    <property type="entry name" value="TYROSINASE"/>
</dbReference>
<dbReference type="InterPro" id="IPR050316">
    <property type="entry name" value="Tyrosinase/Hemocyanin"/>
</dbReference>
<dbReference type="SUPFAM" id="SSF48056">
    <property type="entry name" value="Di-copper centre-containing domain"/>
    <property type="match status" value="1"/>
</dbReference>
<evidence type="ECO:0000256" key="4">
    <source>
        <dbReference type="ARBA" id="ARBA00022784"/>
    </source>
</evidence>
<reference evidence="9 10" key="1">
    <citation type="journal article" date="2023" name="Plants (Basel)">
        <title>Bridging the Gap: Combining Genomics and Transcriptomics Approaches to Understand Stylosanthes scabra, an Orphan Legume from the Brazilian Caatinga.</title>
        <authorList>
            <person name="Ferreira-Neto J.R.C."/>
            <person name="da Silva M.D."/>
            <person name="Binneck E."/>
            <person name="de Melo N.F."/>
            <person name="da Silva R.H."/>
            <person name="de Melo A.L.T.M."/>
            <person name="Pandolfi V."/>
            <person name="Bustamante F.O."/>
            <person name="Brasileiro-Vidal A.C."/>
            <person name="Benko-Iseppon A.M."/>
        </authorList>
    </citation>
    <scope>NUCLEOTIDE SEQUENCE [LARGE SCALE GENOMIC DNA]</scope>
    <source>
        <tissue evidence="9">Leaves</tissue>
    </source>
</reference>
<evidence type="ECO:0000256" key="1">
    <source>
        <dbReference type="ARBA" id="ARBA00001973"/>
    </source>
</evidence>
<keyword evidence="3" id="KW-0479">Metal-binding</keyword>
<comment type="caution">
    <text evidence="9">The sequence shown here is derived from an EMBL/GenBank/DDBJ whole genome shotgun (WGS) entry which is preliminary data.</text>
</comment>
<evidence type="ECO:0000256" key="6">
    <source>
        <dbReference type="ARBA" id="ARBA00023008"/>
    </source>
</evidence>
<dbReference type="InterPro" id="IPR002227">
    <property type="entry name" value="Tyrosinase_Cu-bd"/>
</dbReference>
<dbReference type="Gene3D" id="1.10.1280.10">
    <property type="entry name" value="Di-copper center containing domain from catechol oxidase"/>
    <property type="match status" value="1"/>
</dbReference>
<comment type="similarity">
    <text evidence="2">Belongs to the tyrosinase family.</text>
</comment>
<keyword evidence="4" id="KW-0883">Thioether bond</keyword>
<dbReference type="Proteomes" id="UP001341840">
    <property type="component" value="Unassembled WGS sequence"/>
</dbReference>
<protein>
    <recommendedName>
        <fullName evidence="8">Tyrosinase copper-binding domain-containing protein</fullName>
    </recommendedName>
</protein>
<name>A0ABU6QK46_9FABA</name>
<evidence type="ECO:0000256" key="5">
    <source>
        <dbReference type="ARBA" id="ARBA00023002"/>
    </source>
</evidence>
<dbReference type="PANTHER" id="PTHR11474:SF76">
    <property type="entry name" value="SHKT DOMAIN-CONTAINING PROTEIN"/>
    <property type="match status" value="1"/>
</dbReference>
<dbReference type="PROSITE" id="PS00498">
    <property type="entry name" value="TYROSINASE_2"/>
    <property type="match status" value="1"/>
</dbReference>
<dbReference type="Pfam" id="PF12142">
    <property type="entry name" value="PPO1_DWL"/>
    <property type="match status" value="1"/>
</dbReference>
<dbReference type="PANTHER" id="PTHR11474">
    <property type="entry name" value="TYROSINASE FAMILY MEMBER"/>
    <property type="match status" value="1"/>
</dbReference>
<dbReference type="InterPro" id="IPR022739">
    <property type="entry name" value="Polyphenol_oxidase_cen"/>
</dbReference>
<keyword evidence="10" id="KW-1185">Reference proteome</keyword>
<keyword evidence="5" id="KW-0560">Oxidoreductase</keyword>
<evidence type="ECO:0000256" key="3">
    <source>
        <dbReference type="ARBA" id="ARBA00022723"/>
    </source>
</evidence>
<dbReference type="Pfam" id="PF00264">
    <property type="entry name" value="Tyrosinase"/>
    <property type="match status" value="1"/>
</dbReference>
<sequence length="559" mass="63486">MPSITSLSFFSTVNYASATSPSLPLFPFPRHTCKSKVSCKVGDHNQNPKGNRRDVLIGLGGGLGAAASFTYNPFATADPVVTDHTNCGDPNLPAGAKPTKCCPPNSNTVTDFVLPSNQPLRIRQPAHALSDDNINKYKEAIKLMKALPDDDPRSFLQQGKIHCAYCHDSYYEEGCPDKKIQVHFSCIFAPFHRWYLYFYERILGSLIGDPTFALPFWNWDHPDGMEIPAIFADRRSPLYNPLRNANHQPPTLLDLDWNKNDVDTSGDVEKNLKKVHKFIYQVKRPTCFFGRSFVTAGSLESLHNTLHSWSGDRTQPNGEDMGSFYSSGRDPLFYGHHSNVDRLWTVWKSFGREDLNNRDYLESSFLFYNENKNLVRVKTKDCLDTLKLGYEYQPVEVPWKDAKSSATTSKAQRMAKPFTTTKALDLPLILFEEPVSTVVKRPQKSRSQKEKDLKEETLVFDIQFNKRGDVKFDVLIDWEGNPKIANPKNREFAGSFVNVNHADSSRDTNVKYAIGITELLEDLEADDDDSIVVTLVPRYGRWVIIKDITINFEECENKK</sequence>
<evidence type="ECO:0000259" key="8">
    <source>
        <dbReference type="PROSITE" id="PS00498"/>
    </source>
</evidence>
<keyword evidence="7" id="KW-1015">Disulfide bond</keyword>